<evidence type="ECO:0000313" key="2">
    <source>
        <dbReference type="Proteomes" id="UP000265864"/>
    </source>
</evidence>
<name>A0A8D4N7D9_9GAMM</name>
<gene>
    <name evidence="1" type="ORF">DXZ79_13915</name>
</gene>
<dbReference type="Proteomes" id="UP000265864">
    <property type="component" value="Chromosome"/>
</dbReference>
<reference evidence="1 2" key="1">
    <citation type="submission" date="2018-09" db="EMBL/GenBank/DDBJ databases">
        <title>Yersinia kristensenii subsp. rochesterensis subsp. nov., Isolated from Human Feces.</title>
        <authorList>
            <person name="Cunningham S.A."/>
            <person name="Jeraldo P."/>
            <person name="Patel R."/>
        </authorList>
    </citation>
    <scope>NUCLEOTIDE SEQUENCE [LARGE SCALE GENOMIC DNA]</scope>
    <source>
        <strain evidence="1 2">ATCC BAA-2637</strain>
    </source>
</reference>
<organism evidence="1 2">
    <name type="scientific">Yersinia rochesterensis</name>
    <dbReference type="NCBI Taxonomy" id="1604335"/>
    <lineage>
        <taxon>Bacteria</taxon>
        <taxon>Pseudomonadati</taxon>
        <taxon>Pseudomonadota</taxon>
        <taxon>Gammaproteobacteria</taxon>
        <taxon>Enterobacterales</taxon>
        <taxon>Yersiniaceae</taxon>
        <taxon>Yersinia</taxon>
    </lineage>
</organism>
<sequence>MEAATDQLNRGEPVDVANIDGVFDAHFIARDGSNFAEQPAEIASRPIVESEATFQPEKTTAETATQEADPVLRDINNADQVLAKLGDIAVRVEDESGNTQQRSAKEMLLEDEQAISHANNEAKGFMAAIECELRHGNQ</sequence>
<dbReference type="EMBL" id="CP032482">
    <property type="protein sequence ID" value="AYD44693.1"/>
    <property type="molecule type" value="Genomic_DNA"/>
</dbReference>
<proteinExistence type="predicted"/>
<protein>
    <submittedName>
        <fullName evidence="1">Uncharacterized protein</fullName>
    </submittedName>
</protein>
<dbReference type="AlphaFoldDB" id="A0A8D4N7D9"/>
<accession>A0A8D4N7D9</accession>
<evidence type="ECO:0000313" key="1">
    <source>
        <dbReference type="EMBL" id="AYD44693.1"/>
    </source>
</evidence>